<feature type="region of interest" description="Disordered" evidence="2">
    <location>
        <begin position="494"/>
        <end position="525"/>
    </location>
</feature>
<dbReference type="PROSITE" id="PS50103">
    <property type="entry name" value="ZF_C3H1"/>
    <property type="match status" value="2"/>
</dbReference>
<dbReference type="InterPro" id="IPR000571">
    <property type="entry name" value="Znf_CCCH"/>
</dbReference>
<organism evidence="4 5">
    <name type="scientific">Aedes albopictus</name>
    <name type="common">Asian tiger mosquito</name>
    <name type="synonym">Stegomyia albopicta</name>
    <dbReference type="NCBI Taxonomy" id="7160"/>
    <lineage>
        <taxon>Eukaryota</taxon>
        <taxon>Metazoa</taxon>
        <taxon>Ecdysozoa</taxon>
        <taxon>Arthropoda</taxon>
        <taxon>Hexapoda</taxon>
        <taxon>Insecta</taxon>
        <taxon>Pterygota</taxon>
        <taxon>Neoptera</taxon>
        <taxon>Endopterygota</taxon>
        <taxon>Diptera</taxon>
        <taxon>Nematocera</taxon>
        <taxon>Culicoidea</taxon>
        <taxon>Culicidae</taxon>
        <taxon>Culicinae</taxon>
        <taxon>Aedini</taxon>
        <taxon>Aedes</taxon>
        <taxon>Stegomyia</taxon>
    </lineage>
</organism>
<keyword evidence="1" id="KW-0479">Metal-binding</keyword>
<reference evidence="5" key="1">
    <citation type="journal article" date="2015" name="Proc. Natl. Acad. Sci. U.S.A.">
        <title>Genome sequence of the Asian Tiger mosquito, Aedes albopictus, reveals insights into its biology, genetics, and evolution.</title>
        <authorList>
            <person name="Chen X.G."/>
            <person name="Jiang X."/>
            <person name="Gu J."/>
            <person name="Xu M."/>
            <person name="Wu Y."/>
            <person name="Deng Y."/>
            <person name="Zhang C."/>
            <person name="Bonizzoni M."/>
            <person name="Dermauw W."/>
            <person name="Vontas J."/>
            <person name="Armbruster P."/>
            <person name="Huang X."/>
            <person name="Yang Y."/>
            <person name="Zhang H."/>
            <person name="He W."/>
            <person name="Peng H."/>
            <person name="Liu Y."/>
            <person name="Wu K."/>
            <person name="Chen J."/>
            <person name="Lirakis M."/>
            <person name="Topalis P."/>
            <person name="Van Leeuwen T."/>
            <person name="Hall A.B."/>
            <person name="Jiang X."/>
            <person name="Thorpe C."/>
            <person name="Mueller R.L."/>
            <person name="Sun C."/>
            <person name="Waterhouse R.M."/>
            <person name="Yan G."/>
            <person name="Tu Z.J."/>
            <person name="Fang X."/>
            <person name="James A.A."/>
        </authorList>
    </citation>
    <scope>NUCLEOTIDE SEQUENCE [LARGE SCALE GENOMIC DNA]</scope>
    <source>
        <strain evidence="5">Foshan</strain>
    </source>
</reference>
<feature type="compositionally biased region" description="Low complexity" evidence="2">
    <location>
        <begin position="261"/>
        <end position="271"/>
    </location>
</feature>
<sequence>MDVKESGSKIYINPEFKKAHINPNFLTKNLPQAPTEPKPVAIAAPSIHFNPAFLERLSLRQQQQNEHRVPQEPASAPTAPIPQSNPIITNTKRKLVRASSAIPVSTTAVRTAPLVAPLVKVSRNKLIRSVPASVVVPHVAVNPTTKSAGVRIVEKRFKLINGSKALYKLDRRPAGTLRLSLKPKSSVRRFSLVRSNSISPQKVVITDRKLLKLCRNRPPLKDVGGSTPRNITFSSQNRKLVMVNINGVLYRSSSNKLQVSTTRTPATPTPTSFKSPAGLTSANSRQRFLLIRGTRFMLDQTGTKLRKIPSAEFDHPHPAKLRRIDIGGLTYMQKTDDTFVRTETHRTRSYLSSTKQKSIHMLTSNMRKCNIPCPIYRRLGKCTAFSRGKCPKVHDKNQIMICSKFLKGECSNSECLLSHNVTLEKMPVCHFFLEGRCTKNDCPYLHKKVSEKERICEDFLKGFCALADKCMKRHEFICPEMVRLGVCDRTNCPYPHSRRSEKKKPQVSSDNKEHPIRAAPVIREPKQAAPISSQRYYINSTDDSSIADVVQLSDVQEAQLKSMLSKVEKMKQGHLDSNCDSKPDLIAKKNDEEIEISSCDEQESEDEHSEQPIVKKRAKLGPLPSFIPI</sequence>
<keyword evidence="5" id="KW-1185">Reference proteome</keyword>
<keyword evidence="1" id="KW-0863">Zinc-finger</keyword>
<evidence type="ECO:0000259" key="3">
    <source>
        <dbReference type="PROSITE" id="PS50103"/>
    </source>
</evidence>
<dbReference type="SMART" id="SM00356">
    <property type="entry name" value="ZnF_C3H1"/>
    <property type="match status" value="3"/>
</dbReference>
<keyword evidence="1" id="KW-0862">Zinc</keyword>
<feature type="zinc finger region" description="C3H1-type" evidence="1">
    <location>
        <begin position="450"/>
        <end position="477"/>
    </location>
</feature>
<name>A0ABM2A150_AEDAL</name>
<dbReference type="PANTHER" id="PTHR46156">
    <property type="entry name" value="CCCH ZINGC FINGER"/>
    <property type="match status" value="1"/>
</dbReference>
<dbReference type="Gene3D" id="4.10.1000.10">
    <property type="entry name" value="Zinc finger, CCCH-type"/>
    <property type="match status" value="2"/>
</dbReference>
<feature type="domain" description="C3H1-type" evidence="3">
    <location>
        <begin position="450"/>
        <end position="477"/>
    </location>
</feature>
<dbReference type="RefSeq" id="XP_062708054.1">
    <property type="nucleotide sequence ID" value="XM_062852070.1"/>
</dbReference>
<dbReference type="Proteomes" id="UP000069940">
    <property type="component" value="Unassembled WGS sequence"/>
</dbReference>
<dbReference type="GeneID" id="109414228"/>
<feature type="region of interest" description="Disordered" evidence="2">
    <location>
        <begin position="259"/>
        <end position="280"/>
    </location>
</feature>
<dbReference type="PANTHER" id="PTHR46156:SF1">
    <property type="entry name" value="ZINC FINGER CCCH DOMAIN-CONTAINING PROTEIN 3"/>
    <property type="match status" value="1"/>
</dbReference>
<feature type="compositionally biased region" description="Acidic residues" evidence="2">
    <location>
        <begin position="597"/>
        <end position="608"/>
    </location>
</feature>
<feature type="domain" description="C3H1-type" evidence="3">
    <location>
        <begin position="423"/>
        <end position="449"/>
    </location>
</feature>
<evidence type="ECO:0000256" key="2">
    <source>
        <dbReference type="SAM" id="MobiDB-lite"/>
    </source>
</evidence>
<feature type="region of interest" description="Disordered" evidence="2">
    <location>
        <begin position="61"/>
        <end position="86"/>
    </location>
</feature>
<protein>
    <recommendedName>
        <fullName evidence="3">C3H1-type domain-containing protein</fullName>
    </recommendedName>
</protein>
<feature type="zinc finger region" description="C3H1-type" evidence="1">
    <location>
        <begin position="423"/>
        <end position="449"/>
    </location>
</feature>
<accession>A0ABM2A150</accession>
<evidence type="ECO:0000313" key="5">
    <source>
        <dbReference type="Proteomes" id="UP000069940"/>
    </source>
</evidence>
<dbReference type="EnsemblMetazoa" id="AALFPA23_023476.R34932">
    <property type="protein sequence ID" value="AALFPA23_023476.P34932"/>
    <property type="gene ID" value="AALFPA23_023476"/>
</dbReference>
<evidence type="ECO:0000256" key="1">
    <source>
        <dbReference type="PROSITE-ProRule" id="PRU00723"/>
    </source>
</evidence>
<proteinExistence type="predicted"/>
<feature type="region of interest" description="Disordered" evidence="2">
    <location>
        <begin position="597"/>
        <end position="629"/>
    </location>
</feature>
<evidence type="ECO:0000313" key="4">
    <source>
        <dbReference type="EnsemblMetazoa" id="AALFPA23_023476.P34932"/>
    </source>
</evidence>
<reference evidence="4" key="2">
    <citation type="submission" date="2025-05" db="UniProtKB">
        <authorList>
            <consortium name="EnsemblMetazoa"/>
        </authorList>
    </citation>
    <scope>IDENTIFICATION</scope>
    <source>
        <strain evidence="4">Foshan</strain>
    </source>
</reference>